<dbReference type="Gramene" id="Os06t0111550-00">
    <property type="protein sequence ID" value="Os06t0111550-00"/>
    <property type="gene ID" value="Os06g0111550"/>
</dbReference>
<reference evidence="2" key="1">
    <citation type="journal article" date="2005" name="Nature">
        <title>The map-based sequence of the rice genome.</title>
        <authorList>
            <consortium name="International rice genome sequencing project (IRGSP)"/>
            <person name="Matsumoto T."/>
            <person name="Wu J."/>
            <person name="Kanamori H."/>
            <person name="Katayose Y."/>
            <person name="Fujisawa M."/>
            <person name="Namiki N."/>
            <person name="Mizuno H."/>
            <person name="Yamamoto K."/>
            <person name="Antonio B.A."/>
            <person name="Baba T."/>
            <person name="Sakata K."/>
            <person name="Nagamura Y."/>
            <person name="Aoki H."/>
            <person name="Arikawa K."/>
            <person name="Arita K."/>
            <person name="Bito T."/>
            <person name="Chiden Y."/>
            <person name="Fujitsuka N."/>
            <person name="Fukunaka R."/>
            <person name="Hamada M."/>
            <person name="Harada C."/>
            <person name="Hayashi A."/>
            <person name="Hijishita S."/>
            <person name="Honda M."/>
            <person name="Hosokawa S."/>
            <person name="Ichikawa Y."/>
            <person name="Idonuma A."/>
            <person name="Iijima M."/>
            <person name="Ikeda M."/>
            <person name="Ikeno M."/>
            <person name="Ito K."/>
            <person name="Ito S."/>
            <person name="Ito T."/>
            <person name="Ito Y."/>
            <person name="Ito Y."/>
            <person name="Iwabuchi A."/>
            <person name="Kamiya K."/>
            <person name="Karasawa W."/>
            <person name="Kurita K."/>
            <person name="Katagiri S."/>
            <person name="Kikuta A."/>
            <person name="Kobayashi H."/>
            <person name="Kobayashi N."/>
            <person name="Machita K."/>
            <person name="Maehara T."/>
            <person name="Masukawa M."/>
            <person name="Mizubayashi T."/>
            <person name="Mukai Y."/>
            <person name="Nagasaki H."/>
            <person name="Nagata Y."/>
            <person name="Naito S."/>
            <person name="Nakashima M."/>
            <person name="Nakama Y."/>
            <person name="Nakamichi Y."/>
            <person name="Nakamura M."/>
            <person name="Meguro A."/>
            <person name="Negishi M."/>
            <person name="Ohta I."/>
            <person name="Ohta T."/>
            <person name="Okamoto M."/>
            <person name="Ono N."/>
            <person name="Saji S."/>
            <person name="Sakaguchi M."/>
            <person name="Sakai K."/>
            <person name="Shibata M."/>
            <person name="Shimokawa T."/>
            <person name="Song J."/>
            <person name="Takazaki Y."/>
            <person name="Terasawa K."/>
            <person name="Tsugane M."/>
            <person name="Tsuji K."/>
            <person name="Ueda S."/>
            <person name="Waki K."/>
            <person name="Yamagata H."/>
            <person name="Yamamoto M."/>
            <person name="Yamamoto S."/>
            <person name="Yamane H."/>
            <person name="Yoshiki S."/>
            <person name="Yoshihara R."/>
            <person name="Yukawa K."/>
            <person name="Zhong H."/>
            <person name="Yano M."/>
            <person name="Yuan Q."/>
            <person name="Ouyang S."/>
            <person name="Liu J."/>
            <person name="Jones K.M."/>
            <person name="Gansberger K."/>
            <person name="Moffat K."/>
            <person name="Hill J."/>
            <person name="Bera J."/>
            <person name="Fadrosh D."/>
            <person name="Jin S."/>
            <person name="Johri S."/>
            <person name="Kim M."/>
            <person name="Overton L."/>
            <person name="Reardon M."/>
            <person name="Tsitrin T."/>
            <person name="Vuong H."/>
            <person name="Weaver B."/>
            <person name="Ciecko A."/>
            <person name="Tallon L."/>
            <person name="Jackson J."/>
            <person name="Pai G."/>
            <person name="Aken S.V."/>
            <person name="Utterback T."/>
            <person name="Reidmuller S."/>
            <person name="Feldblyum T."/>
            <person name="Hsiao J."/>
            <person name="Zismann V."/>
            <person name="Iobst S."/>
            <person name="de Vazeille A.R."/>
            <person name="Buell C.R."/>
            <person name="Ying K."/>
            <person name="Li Y."/>
            <person name="Lu T."/>
            <person name="Huang Y."/>
            <person name="Zhao Q."/>
            <person name="Feng Q."/>
            <person name="Zhang L."/>
            <person name="Zhu J."/>
            <person name="Weng Q."/>
            <person name="Mu J."/>
            <person name="Lu Y."/>
            <person name="Fan D."/>
            <person name="Liu Y."/>
            <person name="Guan J."/>
            <person name="Zhang Y."/>
            <person name="Yu S."/>
            <person name="Liu X."/>
            <person name="Zhang Y."/>
            <person name="Hong G."/>
            <person name="Han B."/>
            <person name="Choisne N."/>
            <person name="Demange N."/>
            <person name="Orjeda G."/>
            <person name="Samain S."/>
            <person name="Cattolico L."/>
            <person name="Pelletier E."/>
            <person name="Couloux A."/>
            <person name="Segurens B."/>
            <person name="Wincker P."/>
            <person name="D'Hont A."/>
            <person name="Scarpelli C."/>
            <person name="Weissenbach J."/>
            <person name="Salanoubat M."/>
            <person name="Quetier F."/>
            <person name="Yu Y."/>
            <person name="Kim H.R."/>
            <person name="Rambo T."/>
            <person name="Currie J."/>
            <person name="Collura K."/>
            <person name="Luo M."/>
            <person name="Yang T."/>
            <person name="Ammiraju J.S.S."/>
            <person name="Engler F."/>
            <person name="Soderlund C."/>
            <person name="Wing R.A."/>
            <person name="Palmer L.E."/>
            <person name="de la Bastide M."/>
            <person name="Spiegel L."/>
            <person name="Nascimento L."/>
            <person name="Zutavern T."/>
            <person name="O'Shaughnessy A."/>
            <person name="Dike S."/>
            <person name="Dedhia N."/>
            <person name="Preston R."/>
            <person name="Balija V."/>
            <person name="McCombie W.R."/>
            <person name="Chow T."/>
            <person name="Chen H."/>
            <person name="Chung M."/>
            <person name="Chen C."/>
            <person name="Shaw J."/>
            <person name="Wu H."/>
            <person name="Hsiao K."/>
            <person name="Chao Y."/>
            <person name="Chu M."/>
            <person name="Cheng C."/>
            <person name="Hour A."/>
            <person name="Lee P."/>
            <person name="Lin S."/>
            <person name="Lin Y."/>
            <person name="Liou J."/>
            <person name="Liu S."/>
            <person name="Hsing Y."/>
            <person name="Raghuvanshi S."/>
            <person name="Mohanty A."/>
            <person name="Bharti A.K."/>
            <person name="Gaur A."/>
            <person name="Gupta V."/>
            <person name="Kumar D."/>
            <person name="Ravi V."/>
            <person name="Vij S."/>
            <person name="Kapur A."/>
            <person name="Khurana P."/>
            <person name="Khurana P."/>
            <person name="Khurana J.P."/>
            <person name="Tyagi A.K."/>
            <person name="Gaikwad K."/>
            <person name="Singh A."/>
            <person name="Dalal V."/>
            <person name="Srivastava S."/>
            <person name="Dixit A."/>
            <person name="Pal A.K."/>
            <person name="Ghazi I.A."/>
            <person name="Yadav M."/>
            <person name="Pandit A."/>
            <person name="Bhargava A."/>
            <person name="Sureshbabu K."/>
            <person name="Batra K."/>
            <person name="Sharma T.R."/>
            <person name="Mohapatra T."/>
            <person name="Singh N.K."/>
            <person name="Messing J."/>
            <person name="Nelson A.B."/>
            <person name="Fuks G."/>
            <person name="Kavchok S."/>
            <person name="Keizer G."/>
            <person name="Linton E."/>
            <person name="Llaca V."/>
            <person name="Song R."/>
            <person name="Tanyolac B."/>
            <person name="Young S."/>
            <person name="Ho-Il K."/>
            <person name="Hahn J.H."/>
            <person name="Sangsakoo G."/>
            <person name="Vanavichit A."/>
            <person name="de Mattos Luiz.A.T."/>
            <person name="Zimmer P.D."/>
            <person name="Malone G."/>
            <person name="Dellagostin O."/>
            <person name="de Oliveira A.C."/>
            <person name="Bevan M."/>
            <person name="Bancroft I."/>
            <person name="Minx P."/>
            <person name="Cordum H."/>
            <person name="Wilson R."/>
            <person name="Cheng Z."/>
            <person name="Jin W."/>
            <person name="Jiang J."/>
            <person name="Leong S.A."/>
            <person name="Iwama H."/>
            <person name="Gojobori T."/>
            <person name="Itoh T."/>
            <person name="Niimura Y."/>
            <person name="Fujii Y."/>
            <person name="Habara T."/>
            <person name="Sakai H."/>
            <person name="Sato Y."/>
            <person name="Wilson G."/>
            <person name="Kumar K."/>
            <person name="McCouch S."/>
            <person name="Juretic N."/>
            <person name="Hoen D."/>
            <person name="Wright S."/>
            <person name="Bruskiewich R."/>
            <person name="Bureau T."/>
            <person name="Miyao A."/>
            <person name="Hirochika H."/>
            <person name="Nishikawa T."/>
            <person name="Kadowaki K."/>
            <person name="Sugiura M."/>
            <person name="Burr B."/>
            <person name="Sasaki T."/>
        </authorList>
    </citation>
    <scope>NUCLEOTIDE SEQUENCE [LARGE SCALE GENOMIC DNA]</scope>
    <source>
        <strain evidence="2">cv. Nipponbare</strain>
    </source>
</reference>
<feature type="non-terminal residue" evidence="1">
    <location>
        <position position="1"/>
    </location>
</feature>
<proteinExistence type="predicted"/>
<reference evidence="1 2" key="3">
    <citation type="journal article" date="2013" name="Rice">
        <title>Improvement of the Oryza sativa Nipponbare reference genome using next generation sequence and optical map data.</title>
        <authorList>
            <person name="Kawahara Y."/>
            <person name="de la Bastide M."/>
            <person name="Hamilton J.P."/>
            <person name="Kanamori H."/>
            <person name="McCombie W.R."/>
            <person name="Ouyang S."/>
            <person name="Schwartz D.C."/>
            <person name="Tanaka T."/>
            <person name="Wu J."/>
            <person name="Zhou S."/>
            <person name="Childs K.L."/>
            <person name="Davidson R.M."/>
            <person name="Lin H."/>
            <person name="Quesada-Ocampo L."/>
            <person name="Vaillancourt B."/>
            <person name="Sakai H."/>
            <person name="Lee S.S."/>
            <person name="Kim J."/>
            <person name="Numa H."/>
            <person name="Itoh T."/>
            <person name="Buell C.R."/>
            <person name="Matsumoto T."/>
        </authorList>
    </citation>
    <scope>NUCLEOTIDE SEQUENCE [LARGE SCALE GENOMIC DNA]</scope>
    <source>
        <strain evidence="2">cv. Nipponbare</strain>
    </source>
</reference>
<dbReference type="InParanoid" id="A0A0P0WS43"/>
<evidence type="ECO:0000313" key="1">
    <source>
        <dbReference type="EMBL" id="BAS95794.1"/>
    </source>
</evidence>
<dbReference type="EMBL" id="AP014962">
    <property type="protein sequence ID" value="BAS95794.1"/>
    <property type="molecule type" value="Genomic_DNA"/>
</dbReference>
<reference evidence="1 2" key="2">
    <citation type="journal article" date="2013" name="Plant Cell Physiol.">
        <title>Rice Annotation Project Database (RAP-DB): an integrative and interactive database for rice genomics.</title>
        <authorList>
            <person name="Sakai H."/>
            <person name="Lee S.S."/>
            <person name="Tanaka T."/>
            <person name="Numa H."/>
            <person name="Kim J."/>
            <person name="Kawahara Y."/>
            <person name="Wakimoto H."/>
            <person name="Yang C.C."/>
            <person name="Iwamoto M."/>
            <person name="Abe T."/>
            <person name="Yamada Y."/>
            <person name="Muto A."/>
            <person name="Inokuchi H."/>
            <person name="Ikemura T."/>
            <person name="Matsumoto T."/>
            <person name="Sasaki T."/>
            <person name="Itoh T."/>
        </authorList>
    </citation>
    <scope>NUCLEOTIDE SEQUENCE [LARGE SCALE GENOMIC DNA]</scope>
    <source>
        <strain evidence="2">cv. Nipponbare</strain>
    </source>
</reference>
<dbReference type="Proteomes" id="UP000059680">
    <property type="component" value="Chromosome 6"/>
</dbReference>
<dbReference type="PaxDb" id="39947-A0A0P0WS43"/>
<accession>A0A0P0WS43</accession>
<dbReference type="AlphaFoldDB" id="A0A0P0WS43"/>
<evidence type="ECO:0000313" key="2">
    <source>
        <dbReference type="Proteomes" id="UP000059680"/>
    </source>
</evidence>
<gene>
    <name evidence="1" type="ordered locus">Os06g0111550</name>
    <name evidence="1" type="ORF">OSNPB_060111550</name>
</gene>
<name>A0A0P0WS43_ORYSJ</name>
<organism evidence="1 2">
    <name type="scientific">Oryza sativa subsp. japonica</name>
    <name type="common">Rice</name>
    <dbReference type="NCBI Taxonomy" id="39947"/>
    <lineage>
        <taxon>Eukaryota</taxon>
        <taxon>Viridiplantae</taxon>
        <taxon>Streptophyta</taxon>
        <taxon>Embryophyta</taxon>
        <taxon>Tracheophyta</taxon>
        <taxon>Spermatophyta</taxon>
        <taxon>Magnoliopsida</taxon>
        <taxon>Liliopsida</taxon>
        <taxon>Poales</taxon>
        <taxon>Poaceae</taxon>
        <taxon>BOP clade</taxon>
        <taxon>Oryzoideae</taxon>
        <taxon>Oryzeae</taxon>
        <taxon>Oryzinae</taxon>
        <taxon>Oryza</taxon>
        <taxon>Oryza sativa</taxon>
    </lineage>
</organism>
<protein>
    <submittedName>
        <fullName evidence="1">Os06g0111550 protein</fullName>
    </submittedName>
</protein>
<keyword evidence="2" id="KW-1185">Reference proteome</keyword>
<sequence>RDLEPLGVEGAGHVDPLVGVSPEIVPLCLHQVGRQPVPPVGVEVRETRRHAWGADAIVDGKADHPAPCRLPVHDLLSELRVHEQVGEVGVPVVGLLDAVQEDGTDDAPSLPDPR</sequence>